<dbReference type="AlphaFoldDB" id="A0A934PYE4"/>
<sequence length="135" mass="14422">MTSFSRLSATATVGTIFVLCGTAIADDYPTSAGPVTQPIYKCGNGSYSHAACAGGVQMGGARVTRTFDKHTPPPQDRARQVARAVLPPETREKCADLESHIRAGEASLRAKGAPPTEKEEGDMAILRVQYRELRC</sequence>
<accession>A0A934PYE4</accession>
<comment type="caution">
    <text evidence="2">The sequence shown here is derived from an EMBL/GenBank/DDBJ whole genome shotgun (WGS) entry which is preliminary data.</text>
</comment>
<dbReference type="EMBL" id="JAEDAO010000001">
    <property type="protein sequence ID" value="MBK0392764.1"/>
    <property type="molecule type" value="Genomic_DNA"/>
</dbReference>
<evidence type="ECO:0000313" key="2">
    <source>
        <dbReference type="EMBL" id="MBK0392764.1"/>
    </source>
</evidence>
<evidence type="ECO:0008006" key="4">
    <source>
        <dbReference type="Google" id="ProtNLM"/>
    </source>
</evidence>
<dbReference type="Proteomes" id="UP000617041">
    <property type="component" value="Unassembled WGS sequence"/>
</dbReference>
<protein>
    <recommendedName>
        <fullName evidence="4">DUF4124 domain-containing protein</fullName>
    </recommendedName>
</protein>
<name>A0A934PYE4_9BURK</name>
<evidence type="ECO:0000313" key="3">
    <source>
        <dbReference type="Proteomes" id="UP000617041"/>
    </source>
</evidence>
<evidence type="ECO:0000256" key="1">
    <source>
        <dbReference type="SAM" id="SignalP"/>
    </source>
</evidence>
<dbReference type="RefSeq" id="WP_200787680.1">
    <property type="nucleotide sequence ID" value="NZ_JAEDAO010000001.1"/>
</dbReference>
<feature type="signal peptide" evidence="1">
    <location>
        <begin position="1"/>
        <end position="25"/>
    </location>
</feature>
<feature type="chain" id="PRO_5037435410" description="DUF4124 domain-containing protein" evidence="1">
    <location>
        <begin position="26"/>
        <end position="135"/>
    </location>
</feature>
<gene>
    <name evidence="2" type="ORF">I8E28_09180</name>
</gene>
<keyword evidence="3" id="KW-1185">Reference proteome</keyword>
<reference evidence="2" key="1">
    <citation type="submission" date="2020-12" db="EMBL/GenBank/DDBJ databases">
        <title>Ramlibacter sp. nov., isolated from a freshwater alga, Cryptomonas.</title>
        <authorList>
            <person name="Kim H.M."/>
            <person name="Jeon C.O."/>
        </authorList>
    </citation>
    <scope>NUCLEOTIDE SEQUENCE</scope>
    <source>
        <strain evidence="2">CrO1</strain>
    </source>
</reference>
<proteinExistence type="predicted"/>
<organism evidence="2 3">
    <name type="scientific">Ramlibacter algicola</name>
    <dbReference type="NCBI Taxonomy" id="2795217"/>
    <lineage>
        <taxon>Bacteria</taxon>
        <taxon>Pseudomonadati</taxon>
        <taxon>Pseudomonadota</taxon>
        <taxon>Betaproteobacteria</taxon>
        <taxon>Burkholderiales</taxon>
        <taxon>Comamonadaceae</taxon>
        <taxon>Ramlibacter</taxon>
    </lineage>
</organism>
<keyword evidence="1" id="KW-0732">Signal</keyword>